<protein>
    <submittedName>
        <fullName evidence="1">GAF domain-containing protein</fullName>
    </submittedName>
</protein>
<dbReference type="InterPro" id="IPR029016">
    <property type="entry name" value="GAF-like_dom_sf"/>
</dbReference>
<accession>A0AAJ5VYT7</accession>
<organism evidence="1 2">
    <name type="scientific">Candidatus Devosia phytovorans</name>
    <dbReference type="NCBI Taxonomy" id="3121372"/>
    <lineage>
        <taxon>Bacteria</taxon>
        <taxon>Pseudomonadati</taxon>
        <taxon>Pseudomonadota</taxon>
        <taxon>Alphaproteobacteria</taxon>
        <taxon>Hyphomicrobiales</taxon>
        <taxon>Devosiaceae</taxon>
        <taxon>Devosia</taxon>
    </lineage>
</organism>
<reference evidence="1" key="1">
    <citation type="submission" date="2023-03" db="EMBL/GenBank/DDBJ databases">
        <title>Andean soil-derived lignocellulolytic bacterial consortium as a source of novel taxa and putative plastic-active enzymes.</title>
        <authorList>
            <person name="Diaz-Garcia L."/>
            <person name="Chuvochina M."/>
            <person name="Feuerriegel G."/>
            <person name="Bunk B."/>
            <person name="Sproer C."/>
            <person name="Streit W.R."/>
            <person name="Rodriguez L.M."/>
            <person name="Overmann J."/>
            <person name="Jimenez D.J."/>
        </authorList>
    </citation>
    <scope>NUCLEOTIDE SEQUENCE</scope>
    <source>
        <strain evidence="1">MAG 4196</strain>
    </source>
</reference>
<dbReference type="EMBL" id="CP119312">
    <property type="protein sequence ID" value="WEK06685.1"/>
    <property type="molecule type" value="Genomic_DNA"/>
</dbReference>
<evidence type="ECO:0000313" key="2">
    <source>
        <dbReference type="Proteomes" id="UP001217476"/>
    </source>
</evidence>
<name>A0AAJ5VYT7_9HYPH</name>
<proteinExistence type="predicted"/>
<dbReference type="AlphaFoldDB" id="A0AAJ5VYT7"/>
<sequence>MTDHTTALAQFNAEIALAKGQDAAFNALQTLVQSVVGAKLFTVMIVDMEKEESSRAFTSHPVDYPTSGTKPLNYGPWFDLVHKQRAYYVANTIEDISKLLFDYELINALGCQSIVNMPVFLGDEMLGSVNMLNVEGYFTEERVQVIRDVLEIPAKLAMAVALR</sequence>
<gene>
    <name evidence="1" type="ORF">P0Y65_10725</name>
</gene>
<evidence type="ECO:0000313" key="1">
    <source>
        <dbReference type="EMBL" id="WEK06685.1"/>
    </source>
</evidence>
<dbReference type="Gene3D" id="3.30.450.40">
    <property type="match status" value="1"/>
</dbReference>
<dbReference type="SUPFAM" id="SSF55781">
    <property type="entry name" value="GAF domain-like"/>
    <property type="match status" value="1"/>
</dbReference>
<dbReference type="Proteomes" id="UP001217476">
    <property type="component" value="Chromosome"/>
</dbReference>